<dbReference type="OrthoDB" id="9803968at2"/>
<dbReference type="InterPro" id="IPR042099">
    <property type="entry name" value="ANL_N_sf"/>
</dbReference>
<evidence type="ECO:0000256" key="3">
    <source>
        <dbReference type="SAM" id="MobiDB-lite"/>
    </source>
</evidence>
<proteinExistence type="inferred from homology"/>
<keyword evidence="7" id="KW-1185">Reference proteome</keyword>
<dbReference type="InterPro" id="IPR025110">
    <property type="entry name" value="AMP-bd_C"/>
</dbReference>
<accession>A0A1V4CYT2</accession>
<protein>
    <submittedName>
        <fullName evidence="6">Fatty-acid--CoA ligase</fullName>
    </submittedName>
</protein>
<feature type="domain" description="AMP-dependent synthetase/ligase" evidence="4">
    <location>
        <begin position="14"/>
        <end position="387"/>
    </location>
</feature>
<sequence length="529" mass="55761">MKDQNLGPAAAVHYWARTTRDATAIVYEGARISYGTLSARVRSLAVALSDGGVRPGDRIAFLGRNGPVLLEAALAAAHLGAVFVPLNIRLAGAEVAYLLGDCRPHTLIAEDPALIDGIADTVPVQRFLLADSGPAASGVHPRWETLATGETGETAAETAGTPETADAAPPVAVRPTDPAVIMYTSGTTGRPKGAVLTHGNLWWNHINTAAVIRTRLGDTTLVLAPMFHIAGLSGFTLGSLCYGGTLVIRRTFSPEQCLADLVEHRVANLIAVPTMFAAIAATPGFPHADLSALRAAIVGGAPVPPALVRDYLAHGITLHQAWGMTETAPLASHLPTELVAAHPDAAGFPLPHTEIRLVDPATGGVVTEPEVAAEICVRGPNVFAGYWNNPEATGRVLDDAGWFRSGDIGRVDKNGLLFIVDRLKDVIISGGENIYPAELERQLAEYPGVREAAVVGVEHPRWGESPVAVLCQDGDARATLEEIRAFTGQRLARYKLPTAVHHVDALPRNGSGKVDKAALRTQVLGGRRP</sequence>
<dbReference type="Gene3D" id="3.30.300.30">
    <property type="match status" value="1"/>
</dbReference>
<dbReference type="SUPFAM" id="SSF56801">
    <property type="entry name" value="Acetyl-CoA synthetase-like"/>
    <property type="match status" value="1"/>
</dbReference>
<dbReference type="FunFam" id="3.30.300.30:FF:000008">
    <property type="entry name" value="2,3-dihydroxybenzoate-AMP ligase"/>
    <property type="match status" value="1"/>
</dbReference>
<dbReference type="Pfam" id="PF13193">
    <property type="entry name" value="AMP-binding_C"/>
    <property type="match status" value="1"/>
</dbReference>
<dbReference type="EMBL" id="LAKD02000086">
    <property type="protein sequence ID" value="OPF73798.1"/>
    <property type="molecule type" value="Genomic_DNA"/>
</dbReference>
<dbReference type="AlphaFoldDB" id="A0A1V4CYT2"/>
<dbReference type="PANTHER" id="PTHR43201:SF5">
    <property type="entry name" value="MEDIUM-CHAIN ACYL-COA LIGASE ACSF2, MITOCHONDRIAL"/>
    <property type="match status" value="1"/>
</dbReference>
<dbReference type="GO" id="GO:0006631">
    <property type="term" value="P:fatty acid metabolic process"/>
    <property type="evidence" value="ECO:0007669"/>
    <property type="project" value="TreeGrafter"/>
</dbReference>
<dbReference type="RefSeq" id="WP_046086960.1">
    <property type="nucleotide sequence ID" value="NZ_LAKD02000086.1"/>
</dbReference>
<keyword evidence="2 6" id="KW-0436">Ligase</keyword>
<dbReference type="PROSITE" id="PS00455">
    <property type="entry name" value="AMP_BINDING"/>
    <property type="match status" value="1"/>
</dbReference>
<evidence type="ECO:0000256" key="2">
    <source>
        <dbReference type="ARBA" id="ARBA00022598"/>
    </source>
</evidence>
<name>A0A1V4CYT2_9ACTN</name>
<feature type="region of interest" description="Disordered" evidence="3">
    <location>
        <begin position="147"/>
        <end position="171"/>
    </location>
</feature>
<feature type="compositionally biased region" description="Low complexity" evidence="3">
    <location>
        <begin position="147"/>
        <end position="170"/>
    </location>
</feature>
<dbReference type="Pfam" id="PF00501">
    <property type="entry name" value="AMP-binding"/>
    <property type="match status" value="1"/>
</dbReference>
<dbReference type="InterPro" id="IPR020845">
    <property type="entry name" value="AMP-binding_CS"/>
</dbReference>
<dbReference type="Proteomes" id="UP000033615">
    <property type="component" value="Unassembled WGS sequence"/>
</dbReference>
<gene>
    <name evidence="6" type="ORF">VT50_0227980</name>
</gene>
<comment type="caution">
    <text evidence="6">The sequence shown here is derived from an EMBL/GenBank/DDBJ whole genome shotgun (WGS) entry which is preliminary data.</text>
</comment>
<dbReference type="GO" id="GO:0031956">
    <property type="term" value="F:medium-chain fatty acid-CoA ligase activity"/>
    <property type="evidence" value="ECO:0007669"/>
    <property type="project" value="TreeGrafter"/>
</dbReference>
<reference evidence="6" key="1">
    <citation type="submission" date="2016-12" db="EMBL/GenBank/DDBJ databases">
        <title>Genome sequence of Streptomyces antioxidans MUSC 164.</title>
        <authorList>
            <person name="Lee L.-H."/>
            <person name="Ser H.-L."/>
        </authorList>
    </citation>
    <scope>NUCLEOTIDE SEQUENCE [LARGE SCALE GENOMIC DNA]</scope>
    <source>
        <strain evidence="6">MUSC 164</strain>
    </source>
</reference>
<evidence type="ECO:0000259" key="4">
    <source>
        <dbReference type="Pfam" id="PF00501"/>
    </source>
</evidence>
<comment type="similarity">
    <text evidence="1">Belongs to the ATP-dependent AMP-binding enzyme family.</text>
</comment>
<dbReference type="InterPro" id="IPR000873">
    <property type="entry name" value="AMP-dep_synth/lig_dom"/>
</dbReference>
<evidence type="ECO:0000313" key="7">
    <source>
        <dbReference type="Proteomes" id="UP000033615"/>
    </source>
</evidence>
<evidence type="ECO:0000259" key="5">
    <source>
        <dbReference type="Pfam" id="PF13193"/>
    </source>
</evidence>
<evidence type="ECO:0000256" key="1">
    <source>
        <dbReference type="ARBA" id="ARBA00006432"/>
    </source>
</evidence>
<dbReference type="PANTHER" id="PTHR43201">
    <property type="entry name" value="ACYL-COA SYNTHETASE"/>
    <property type="match status" value="1"/>
</dbReference>
<dbReference type="Gene3D" id="3.40.50.12780">
    <property type="entry name" value="N-terminal domain of ligase-like"/>
    <property type="match status" value="1"/>
</dbReference>
<evidence type="ECO:0000313" key="6">
    <source>
        <dbReference type="EMBL" id="OPF73798.1"/>
    </source>
</evidence>
<organism evidence="6 7">
    <name type="scientific">Streptomyces antioxidans</name>
    <dbReference type="NCBI Taxonomy" id="1507734"/>
    <lineage>
        <taxon>Bacteria</taxon>
        <taxon>Bacillati</taxon>
        <taxon>Actinomycetota</taxon>
        <taxon>Actinomycetes</taxon>
        <taxon>Kitasatosporales</taxon>
        <taxon>Streptomycetaceae</taxon>
        <taxon>Streptomyces</taxon>
    </lineage>
</organism>
<feature type="domain" description="AMP-binding enzyme C-terminal" evidence="5">
    <location>
        <begin position="438"/>
        <end position="513"/>
    </location>
</feature>
<dbReference type="InterPro" id="IPR045851">
    <property type="entry name" value="AMP-bd_C_sf"/>
</dbReference>